<accession>A0A1E1JUP5</accession>
<comment type="caution">
    <text evidence="1">The sequence shown here is derived from an EMBL/GenBank/DDBJ whole genome shotgun (WGS) entry which is preliminary data.</text>
</comment>
<evidence type="ECO:0000313" key="2">
    <source>
        <dbReference type="Proteomes" id="UP000178129"/>
    </source>
</evidence>
<dbReference type="Proteomes" id="UP000178129">
    <property type="component" value="Unassembled WGS sequence"/>
</dbReference>
<proteinExistence type="predicted"/>
<gene>
    <name evidence="1" type="ORF">RCO7_08988</name>
</gene>
<sequence>MDGRISGDVLRVLLLTAGRACSKLFAANYLTAKFFVVLNQKQFLLNLKEQSNELNAARLTSILICLLEMSMNFSLCKPNYVAT</sequence>
<organism evidence="1 2">
    <name type="scientific">Rhynchosporium graminicola</name>
    <dbReference type="NCBI Taxonomy" id="2792576"/>
    <lineage>
        <taxon>Eukaryota</taxon>
        <taxon>Fungi</taxon>
        <taxon>Dikarya</taxon>
        <taxon>Ascomycota</taxon>
        <taxon>Pezizomycotina</taxon>
        <taxon>Leotiomycetes</taxon>
        <taxon>Helotiales</taxon>
        <taxon>Ploettnerulaceae</taxon>
        <taxon>Rhynchosporium</taxon>
    </lineage>
</organism>
<evidence type="ECO:0000313" key="1">
    <source>
        <dbReference type="EMBL" id="CZS89452.1"/>
    </source>
</evidence>
<dbReference type="EMBL" id="FJUW01000003">
    <property type="protein sequence ID" value="CZS89452.1"/>
    <property type="molecule type" value="Genomic_DNA"/>
</dbReference>
<dbReference type="AlphaFoldDB" id="A0A1E1JUP5"/>
<dbReference type="InParanoid" id="A0A1E1JUP5"/>
<reference evidence="2" key="1">
    <citation type="submission" date="2016-03" db="EMBL/GenBank/DDBJ databases">
        <authorList>
            <person name="Ploux O."/>
        </authorList>
    </citation>
    <scope>NUCLEOTIDE SEQUENCE [LARGE SCALE GENOMIC DNA]</scope>
    <source>
        <strain evidence="2">UK7</strain>
    </source>
</reference>
<protein>
    <submittedName>
        <fullName evidence="1">Uncharacterized protein</fullName>
    </submittedName>
</protein>
<keyword evidence="2" id="KW-1185">Reference proteome</keyword>
<name>A0A1E1JUP5_9HELO</name>